<dbReference type="RefSeq" id="WP_169526989.1">
    <property type="nucleotide sequence ID" value="NZ_JAAMPU010000103.1"/>
</dbReference>
<feature type="domain" description="Extracellular endo-alpha-(1-&gt;5)-L-arabinanase C-terminal" evidence="2">
    <location>
        <begin position="22"/>
        <end position="102"/>
    </location>
</feature>
<dbReference type="Pfam" id="PF16369">
    <property type="entry name" value="GH43_C"/>
    <property type="match status" value="1"/>
</dbReference>
<evidence type="ECO:0000313" key="3">
    <source>
        <dbReference type="EMBL" id="NMH27902.1"/>
    </source>
</evidence>
<dbReference type="Proteomes" id="UP000712080">
    <property type="component" value="Unassembled WGS sequence"/>
</dbReference>
<reference evidence="3" key="1">
    <citation type="submission" date="2020-02" db="EMBL/GenBank/DDBJ databases">
        <title>Flavobacterium sp. genome.</title>
        <authorList>
            <person name="Jung H.S."/>
            <person name="Baek J.H."/>
            <person name="Jeon C.O."/>
        </authorList>
    </citation>
    <scope>NUCLEOTIDE SEQUENCE</scope>
    <source>
        <strain evidence="3">SE-s28</strain>
    </source>
</reference>
<feature type="chain" id="PRO_5037744303" description="Extracellular endo-alpha-(1-&gt;5)-L-arabinanase C-terminal domain-containing protein" evidence="1">
    <location>
        <begin position="22"/>
        <end position="122"/>
    </location>
</feature>
<feature type="signal peptide" evidence="1">
    <location>
        <begin position="1"/>
        <end position="21"/>
    </location>
</feature>
<sequence>MKKLMSFCAIALFFIAASASAQSAKEIVGQWRLVSGTDASGKALDVKAMHKSENVFNKFKEDGTYMHVAGAKVETGTWSLSPDNKKLTVSINGKTTEWTFVSFGDDKATITGNPGTMNYVKY</sequence>
<comment type="caution">
    <text evidence="3">The sequence shown here is derived from an EMBL/GenBank/DDBJ whole genome shotgun (WGS) entry which is preliminary data.</text>
</comment>
<keyword evidence="1" id="KW-0732">Signal</keyword>
<accession>A0A972FLL6</accession>
<name>A0A972FLL6_9FLAO</name>
<proteinExistence type="predicted"/>
<dbReference type="AlphaFoldDB" id="A0A972FLL6"/>
<dbReference type="EMBL" id="JAAMPU010000103">
    <property type="protein sequence ID" value="NMH27902.1"/>
    <property type="molecule type" value="Genomic_DNA"/>
</dbReference>
<keyword evidence="4" id="KW-1185">Reference proteome</keyword>
<evidence type="ECO:0000259" key="2">
    <source>
        <dbReference type="Pfam" id="PF16369"/>
    </source>
</evidence>
<evidence type="ECO:0000256" key="1">
    <source>
        <dbReference type="SAM" id="SignalP"/>
    </source>
</evidence>
<dbReference type="InterPro" id="IPR032291">
    <property type="entry name" value="Abn2_C"/>
</dbReference>
<gene>
    <name evidence="3" type="ORF">G6047_07650</name>
</gene>
<organism evidence="3 4">
    <name type="scientific">Flavobacterium silvaticum</name>
    <dbReference type="NCBI Taxonomy" id="1852020"/>
    <lineage>
        <taxon>Bacteria</taxon>
        <taxon>Pseudomonadati</taxon>
        <taxon>Bacteroidota</taxon>
        <taxon>Flavobacteriia</taxon>
        <taxon>Flavobacteriales</taxon>
        <taxon>Flavobacteriaceae</taxon>
        <taxon>Flavobacterium</taxon>
    </lineage>
</organism>
<protein>
    <recommendedName>
        <fullName evidence="2">Extracellular endo-alpha-(1-&gt;5)-L-arabinanase C-terminal domain-containing protein</fullName>
    </recommendedName>
</protein>
<evidence type="ECO:0000313" key="4">
    <source>
        <dbReference type="Proteomes" id="UP000712080"/>
    </source>
</evidence>